<name>A0A9X3FV49_9LACT</name>
<dbReference type="PANTHER" id="PTHR43420">
    <property type="entry name" value="ACETYLTRANSFERASE"/>
    <property type="match status" value="1"/>
</dbReference>
<keyword evidence="6" id="KW-0689">Ribosomal protein</keyword>
<accession>A0A9X3FV49</accession>
<dbReference type="GO" id="GO:0008999">
    <property type="term" value="F:protein-N-terminal-alanine acetyltransferase activity"/>
    <property type="evidence" value="ECO:0007669"/>
    <property type="project" value="UniProtKB-EC"/>
</dbReference>
<dbReference type="InterPro" id="IPR050680">
    <property type="entry name" value="YpeA/RimI_acetyltransf"/>
</dbReference>
<dbReference type="InterPro" id="IPR000182">
    <property type="entry name" value="GNAT_dom"/>
</dbReference>
<keyword evidence="4 6" id="KW-0012">Acyltransferase</keyword>
<dbReference type="GO" id="GO:0005840">
    <property type="term" value="C:ribosome"/>
    <property type="evidence" value="ECO:0007669"/>
    <property type="project" value="UniProtKB-KW"/>
</dbReference>
<keyword evidence="3 6" id="KW-0808">Transferase</keyword>
<dbReference type="AlphaFoldDB" id="A0A9X3FV49"/>
<evidence type="ECO:0000256" key="2">
    <source>
        <dbReference type="ARBA" id="ARBA00022490"/>
    </source>
</evidence>
<dbReference type="CDD" id="cd04301">
    <property type="entry name" value="NAT_SF"/>
    <property type="match status" value="1"/>
</dbReference>
<dbReference type="SUPFAM" id="SSF55729">
    <property type="entry name" value="Acyl-CoA N-acyltransferases (Nat)"/>
    <property type="match status" value="1"/>
</dbReference>
<evidence type="ECO:0000313" key="7">
    <source>
        <dbReference type="Proteomes" id="UP001146670"/>
    </source>
</evidence>
<comment type="caution">
    <text evidence="6">The sequence shown here is derived from an EMBL/GenBank/DDBJ whole genome shotgun (WGS) entry which is preliminary data.</text>
</comment>
<sequence length="196" mass="23091">MWKESIECIKRRFWQWDFFRLPVWVGDSLYLLEQTSDWPGVGDLSMRLSDTNLIKDMVVVEQAAYQGLLPWDARDLLYDMTQNKDAFYIQALVDYNLVAFIGLRRDLRDVHISNLVVLPEYQSQSIGHRLLEQAVHCAKLLDRQSLSLEVRASNYGAQRFYRRHGFNFGASKSNYYLDNHEDAIIMTLEWEQSDED</sequence>
<comment type="similarity">
    <text evidence="1">Belongs to the acetyltransferase family. RimI subfamily.</text>
</comment>
<dbReference type="InterPro" id="IPR006464">
    <property type="entry name" value="AcTrfase_RimI/Ard1"/>
</dbReference>
<dbReference type="Gene3D" id="3.40.630.30">
    <property type="match status" value="1"/>
</dbReference>
<dbReference type="PROSITE" id="PS51186">
    <property type="entry name" value="GNAT"/>
    <property type="match status" value="1"/>
</dbReference>
<evidence type="ECO:0000313" key="6">
    <source>
        <dbReference type="EMBL" id="MCZ0725809.1"/>
    </source>
</evidence>
<dbReference type="NCBIfam" id="TIGR01575">
    <property type="entry name" value="rimI"/>
    <property type="match status" value="1"/>
</dbReference>
<keyword evidence="2" id="KW-0963">Cytoplasm</keyword>
<dbReference type="RefSeq" id="WP_268752119.1">
    <property type="nucleotide sequence ID" value="NZ_JAPRFQ010000001.1"/>
</dbReference>
<feature type="domain" description="N-acetyltransferase" evidence="5">
    <location>
        <begin position="44"/>
        <end position="191"/>
    </location>
</feature>
<dbReference type="InterPro" id="IPR016181">
    <property type="entry name" value="Acyl_CoA_acyltransferase"/>
</dbReference>
<evidence type="ECO:0000259" key="5">
    <source>
        <dbReference type="PROSITE" id="PS51186"/>
    </source>
</evidence>
<dbReference type="Pfam" id="PF00583">
    <property type="entry name" value="Acetyltransf_1"/>
    <property type="match status" value="1"/>
</dbReference>
<dbReference type="EC" id="2.3.1.266" evidence="6"/>
<proteinExistence type="inferred from homology"/>
<reference evidence="6" key="1">
    <citation type="submission" date="2022-12" db="EMBL/GenBank/DDBJ databases">
        <title>Description and comparative metabolic analysis of Aerococcus sp. nov., isolated from the feces of a pig.</title>
        <authorList>
            <person name="Chang Y.-H."/>
        </authorList>
    </citation>
    <scope>NUCLEOTIDE SEQUENCE</scope>
    <source>
        <strain evidence="6">YH-aer222</strain>
    </source>
</reference>
<dbReference type="EMBL" id="JAPRFR010000001">
    <property type="protein sequence ID" value="MCZ0725809.1"/>
    <property type="molecule type" value="Genomic_DNA"/>
</dbReference>
<keyword evidence="6" id="KW-0687">Ribonucleoprotein</keyword>
<keyword evidence="7" id="KW-1185">Reference proteome</keyword>
<evidence type="ECO:0000256" key="1">
    <source>
        <dbReference type="ARBA" id="ARBA00005395"/>
    </source>
</evidence>
<organism evidence="6 7">
    <name type="scientific">Aerococcus kribbianus</name>
    <dbReference type="NCBI Taxonomy" id="2999064"/>
    <lineage>
        <taxon>Bacteria</taxon>
        <taxon>Bacillati</taxon>
        <taxon>Bacillota</taxon>
        <taxon>Bacilli</taxon>
        <taxon>Lactobacillales</taxon>
        <taxon>Aerococcaceae</taxon>
        <taxon>Aerococcus</taxon>
    </lineage>
</organism>
<evidence type="ECO:0000256" key="4">
    <source>
        <dbReference type="ARBA" id="ARBA00023315"/>
    </source>
</evidence>
<evidence type="ECO:0000256" key="3">
    <source>
        <dbReference type="ARBA" id="ARBA00022679"/>
    </source>
</evidence>
<gene>
    <name evidence="6" type="primary">rimI</name>
    <name evidence="6" type="ORF">OW157_04390</name>
</gene>
<protein>
    <submittedName>
        <fullName evidence="6">Ribosomal protein S18-alanine N-acetyltransferase</fullName>
        <ecNumber evidence="6">2.3.1.266</ecNumber>
    </submittedName>
</protein>
<dbReference type="Proteomes" id="UP001146670">
    <property type="component" value="Unassembled WGS sequence"/>
</dbReference>